<dbReference type="Proteomes" id="UP000177152">
    <property type="component" value="Unassembled WGS sequence"/>
</dbReference>
<accession>A0A1G2K700</accession>
<protein>
    <recommendedName>
        <fullName evidence="4">Type II secretion system protein GspG C-terminal domain-containing protein</fullName>
    </recommendedName>
</protein>
<feature type="transmembrane region" description="Helical" evidence="1">
    <location>
        <begin position="6"/>
        <end position="25"/>
    </location>
</feature>
<evidence type="ECO:0000256" key="1">
    <source>
        <dbReference type="SAM" id="Phobius"/>
    </source>
</evidence>
<sequence>MNKLKIFFVCILLLMASGLFLFYFFSSRVRIQYANPDTEKIRQIKMLGLALELYHKKNQKYPDTGPTCQDASVLQKYLTKEYLGGSRVFDSTGTADSLPKYSYASSNDGGHYVLKTVLRDRNNLILKNDLDGNVLGCNCDDSALCLSN</sequence>
<proteinExistence type="predicted"/>
<dbReference type="AlphaFoldDB" id="A0A1G2K700"/>
<evidence type="ECO:0008006" key="4">
    <source>
        <dbReference type="Google" id="ProtNLM"/>
    </source>
</evidence>
<keyword evidence="1" id="KW-0812">Transmembrane</keyword>
<keyword evidence="1" id="KW-0472">Membrane</keyword>
<dbReference type="EMBL" id="MHQC01000037">
    <property type="protein sequence ID" value="OGZ94351.1"/>
    <property type="molecule type" value="Genomic_DNA"/>
</dbReference>
<evidence type="ECO:0000313" key="2">
    <source>
        <dbReference type="EMBL" id="OGZ94351.1"/>
    </source>
</evidence>
<gene>
    <name evidence="2" type="ORF">A2633_01970</name>
</gene>
<keyword evidence="1" id="KW-1133">Transmembrane helix</keyword>
<name>A0A1G2K700_9BACT</name>
<comment type="caution">
    <text evidence="2">The sequence shown here is derived from an EMBL/GenBank/DDBJ whole genome shotgun (WGS) entry which is preliminary data.</text>
</comment>
<organism evidence="2 3">
    <name type="scientific">Candidatus Sungbacteria bacterium RIFCSPHIGHO2_01_FULL_47_32</name>
    <dbReference type="NCBI Taxonomy" id="1802264"/>
    <lineage>
        <taxon>Bacteria</taxon>
        <taxon>Candidatus Sungiibacteriota</taxon>
    </lineage>
</organism>
<evidence type="ECO:0000313" key="3">
    <source>
        <dbReference type="Proteomes" id="UP000177152"/>
    </source>
</evidence>
<reference evidence="2 3" key="1">
    <citation type="journal article" date="2016" name="Nat. Commun.">
        <title>Thousands of microbial genomes shed light on interconnected biogeochemical processes in an aquifer system.</title>
        <authorList>
            <person name="Anantharaman K."/>
            <person name="Brown C.T."/>
            <person name="Hug L.A."/>
            <person name="Sharon I."/>
            <person name="Castelle C.J."/>
            <person name="Probst A.J."/>
            <person name="Thomas B.C."/>
            <person name="Singh A."/>
            <person name="Wilkins M.J."/>
            <person name="Karaoz U."/>
            <person name="Brodie E.L."/>
            <person name="Williams K.H."/>
            <person name="Hubbard S.S."/>
            <person name="Banfield J.F."/>
        </authorList>
    </citation>
    <scope>NUCLEOTIDE SEQUENCE [LARGE SCALE GENOMIC DNA]</scope>
</reference>